<evidence type="ECO:0000313" key="1">
    <source>
        <dbReference type="EMBL" id="SVA94624.1"/>
    </source>
</evidence>
<proteinExistence type="predicted"/>
<feature type="non-terminal residue" evidence="1">
    <location>
        <position position="32"/>
    </location>
</feature>
<sequence>MNLYYPEFLLHFLKRSQNVQVYQSFQSPEVCP</sequence>
<gene>
    <name evidence="1" type="ORF">METZ01_LOCUS147478</name>
</gene>
<organism evidence="1">
    <name type="scientific">marine metagenome</name>
    <dbReference type="NCBI Taxonomy" id="408172"/>
    <lineage>
        <taxon>unclassified sequences</taxon>
        <taxon>metagenomes</taxon>
        <taxon>ecological metagenomes</taxon>
    </lineage>
</organism>
<name>A0A381ZZT3_9ZZZZ</name>
<dbReference type="AlphaFoldDB" id="A0A381ZZT3"/>
<accession>A0A381ZZT3</accession>
<protein>
    <submittedName>
        <fullName evidence="1">Uncharacterized protein</fullName>
    </submittedName>
</protein>
<dbReference type="EMBL" id="UINC01023281">
    <property type="protein sequence ID" value="SVA94624.1"/>
    <property type="molecule type" value="Genomic_DNA"/>
</dbReference>
<reference evidence="1" key="1">
    <citation type="submission" date="2018-05" db="EMBL/GenBank/DDBJ databases">
        <authorList>
            <person name="Lanie J.A."/>
            <person name="Ng W.-L."/>
            <person name="Kazmierczak K.M."/>
            <person name="Andrzejewski T.M."/>
            <person name="Davidsen T.M."/>
            <person name="Wayne K.J."/>
            <person name="Tettelin H."/>
            <person name="Glass J.I."/>
            <person name="Rusch D."/>
            <person name="Podicherti R."/>
            <person name="Tsui H.-C.T."/>
            <person name="Winkler M.E."/>
        </authorList>
    </citation>
    <scope>NUCLEOTIDE SEQUENCE</scope>
</reference>